<evidence type="ECO:0000313" key="11">
    <source>
        <dbReference type="Proteomes" id="UP000228758"/>
    </source>
</evidence>
<proteinExistence type="inferred from homology"/>
<keyword evidence="7" id="KW-0411">Iron-sulfur</keyword>
<dbReference type="RefSeq" id="WP_100364278.1">
    <property type="nucleotide sequence ID" value="NZ_PGFF01000001.1"/>
</dbReference>
<keyword evidence="4" id="KW-0479">Metal-binding</keyword>
<dbReference type="GO" id="GO:0031071">
    <property type="term" value="F:cysteine desulfurase activity"/>
    <property type="evidence" value="ECO:0007669"/>
    <property type="project" value="UniProtKB-EC"/>
</dbReference>
<comment type="catalytic activity">
    <reaction evidence="8">
        <text>(sulfur carrier)-H + L-cysteine = (sulfur carrier)-SH + L-alanine</text>
        <dbReference type="Rhea" id="RHEA:43892"/>
        <dbReference type="Rhea" id="RHEA-COMP:14737"/>
        <dbReference type="Rhea" id="RHEA-COMP:14739"/>
        <dbReference type="ChEBI" id="CHEBI:29917"/>
        <dbReference type="ChEBI" id="CHEBI:35235"/>
        <dbReference type="ChEBI" id="CHEBI:57972"/>
        <dbReference type="ChEBI" id="CHEBI:64428"/>
        <dbReference type="EC" id="2.8.1.7"/>
    </reaction>
</comment>
<feature type="domain" description="Aminotransferase class V" evidence="9">
    <location>
        <begin position="2"/>
        <end position="351"/>
    </location>
</feature>
<evidence type="ECO:0000259" key="9">
    <source>
        <dbReference type="Pfam" id="PF00266"/>
    </source>
</evidence>
<dbReference type="SUPFAM" id="SSF53383">
    <property type="entry name" value="PLP-dependent transferases"/>
    <property type="match status" value="1"/>
</dbReference>
<dbReference type="Gene3D" id="1.10.260.50">
    <property type="match status" value="1"/>
</dbReference>
<comment type="cofactor">
    <cofactor evidence="1">
        <name>pyridoxal 5'-phosphate</name>
        <dbReference type="ChEBI" id="CHEBI:597326"/>
    </cofactor>
</comment>
<dbReference type="PIRSF" id="PIRSF005572">
    <property type="entry name" value="NifS"/>
    <property type="match status" value="1"/>
</dbReference>
<evidence type="ECO:0000313" key="10">
    <source>
        <dbReference type="EMBL" id="PJJ72039.1"/>
    </source>
</evidence>
<evidence type="ECO:0000256" key="3">
    <source>
        <dbReference type="ARBA" id="ARBA00022679"/>
    </source>
</evidence>
<evidence type="ECO:0000256" key="1">
    <source>
        <dbReference type="ARBA" id="ARBA00001933"/>
    </source>
</evidence>
<dbReference type="FunFam" id="3.40.640.10:FF:000084">
    <property type="entry name" value="IscS-like cysteine desulfurase"/>
    <property type="match status" value="1"/>
</dbReference>
<reference evidence="10 11" key="1">
    <citation type="submission" date="2017-11" db="EMBL/GenBank/DDBJ databases">
        <title>Genomic Encyclopedia of Archaeal and Bacterial Type Strains, Phase II (KMG-II): From Individual Species to Whole Genera.</title>
        <authorList>
            <person name="Goeker M."/>
        </authorList>
    </citation>
    <scope>NUCLEOTIDE SEQUENCE [LARGE SCALE GENOMIC DNA]</scope>
    <source>
        <strain evidence="10 11">DSM 27393</strain>
    </source>
</reference>
<organism evidence="10 11">
    <name type="scientific">Diaminobutyricimonas aerilata</name>
    <dbReference type="NCBI Taxonomy" id="1162967"/>
    <lineage>
        <taxon>Bacteria</taxon>
        <taxon>Bacillati</taxon>
        <taxon>Actinomycetota</taxon>
        <taxon>Actinomycetes</taxon>
        <taxon>Micrococcales</taxon>
        <taxon>Microbacteriaceae</taxon>
        <taxon>Diaminobutyricimonas</taxon>
    </lineage>
</organism>
<dbReference type="GO" id="GO:0046872">
    <property type="term" value="F:metal ion binding"/>
    <property type="evidence" value="ECO:0007669"/>
    <property type="project" value="UniProtKB-KW"/>
</dbReference>
<evidence type="ECO:0000256" key="5">
    <source>
        <dbReference type="ARBA" id="ARBA00022898"/>
    </source>
</evidence>
<dbReference type="InterPro" id="IPR015424">
    <property type="entry name" value="PyrdxlP-dep_Trfase"/>
</dbReference>
<dbReference type="OrthoDB" id="9808002at2"/>
<dbReference type="InterPro" id="IPR015422">
    <property type="entry name" value="PyrdxlP-dep_Trfase_small"/>
</dbReference>
<dbReference type="Pfam" id="PF00266">
    <property type="entry name" value="Aminotran_5"/>
    <property type="match status" value="1"/>
</dbReference>
<dbReference type="InterPro" id="IPR015421">
    <property type="entry name" value="PyrdxlP-dep_Trfase_major"/>
</dbReference>
<comment type="similarity">
    <text evidence="2">Belongs to the class-V pyridoxal-phosphate-dependent aminotransferase family. NifS/IscS subfamily.</text>
</comment>
<dbReference type="GO" id="GO:0051536">
    <property type="term" value="F:iron-sulfur cluster binding"/>
    <property type="evidence" value="ECO:0007669"/>
    <property type="project" value="UniProtKB-KW"/>
</dbReference>
<dbReference type="Gene3D" id="3.90.1150.10">
    <property type="entry name" value="Aspartate Aminotransferase, domain 1"/>
    <property type="match status" value="1"/>
</dbReference>
<accession>A0A2M9CJF6</accession>
<evidence type="ECO:0000256" key="4">
    <source>
        <dbReference type="ARBA" id="ARBA00022723"/>
    </source>
</evidence>
<dbReference type="InterPro" id="IPR000192">
    <property type="entry name" value="Aminotrans_V_dom"/>
</dbReference>
<evidence type="ECO:0000256" key="7">
    <source>
        <dbReference type="ARBA" id="ARBA00023014"/>
    </source>
</evidence>
<evidence type="ECO:0000256" key="2">
    <source>
        <dbReference type="ARBA" id="ARBA00006490"/>
    </source>
</evidence>
<sequence>MIYLDHAASGPVRRSVLEAMWPFLTGEFGNPSSTHGFGERAATALDDARAAIAEGLGWRPAEVVVTSGGTEADNLAVKGLALARPRGRHVVVSAVEHQAVLESCRYLERFHGFTVDIVGVDARGVVDPEHLAALVRDDTTLVSVQHASNEIGTVQPVAAVAEIAHARGALLHTDAVQSAGWLDVSAGALGADAVSVSGHKLGAPKGVGALLVRRGVALEPLVHGGGQERGRRSGTENVAGAVGLAEAVRAVRAERRPAAVVAVRDAFIDGVLSAVPGARLTGHPEARLPDHASFVIERTSGEAVLLELERRGVTTSSGSACAAGRDEPSAVLLAIGLDADTARTAVRFTFGDGAEAVDVPTVVAAVAESVQSVGALQH</sequence>
<dbReference type="AlphaFoldDB" id="A0A2M9CJF6"/>
<comment type="caution">
    <text evidence="10">The sequence shown here is derived from an EMBL/GenBank/DDBJ whole genome shotgun (WGS) entry which is preliminary data.</text>
</comment>
<protein>
    <submittedName>
        <fullName evidence="10">Cysteine desulfurase</fullName>
    </submittedName>
</protein>
<keyword evidence="3" id="KW-0808">Transferase</keyword>
<keyword evidence="5" id="KW-0663">Pyridoxal phosphate</keyword>
<dbReference type="PANTHER" id="PTHR11601">
    <property type="entry name" value="CYSTEINE DESULFURYLASE FAMILY MEMBER"/>
    <property type="match status" value="1"/>
</dbReference>
<dbReference type="Proteomes" id="UP000228758">
    <property type="component" value="Unassembled WGS sequence"/>
</dbReference>
<dbReference type="Gene3D" id="3.40.640.10">
    <property type="entry name" value="Type I PLP-dependent aspartate aminotransferase-like (Major domain)"/>
    <property type="match status" value="1"/>
</dbReference>
<keyword evidence="11" id="KW-1185">Reference proteome</keyword>
<dbReference type="PANTHER" id="PTHR11601:SF34">
    <property type="entry name" value="CYSTEINE DESULFURASE"/>
    <property type="match status" value="1"/>
</dbReference>
<name>A0A2M9CJF6_9MICO</name>
<dbReference type="EMBL" id="PGFF01000001">
    <property type="protein sequence ID" value="PJJ72039.1"/>
    <property type="molecule type" value="Genomic_DNA"/>
</dbReference>
<gene>
    <name evidence="10" type="ORF">CLV46_1599</name>
</gene>
<keyword evidence="6" id="KW-0408">Iron</keyword>
<evidence type="ECO:0000256" key="8">
    <source>
        <dbReference type="ARBA" id="ARBA00050776"/>
    </source>
</evidence>
<evidence type="ECO:0000256" key="6">
    <source>
        <dbReference type="ARBA" id="ARBA00023004"/>
    </source>
</evidence>
<dbReference type="InterPro" id="IPR016454">
    <property type="entry name" value="Cysteine_dSase"/>
</dbReference>